<sequence length="87" mass="9759">TINKTKFTITVEANFGSALLEEVNQGEFDIYGYIESSAKNNADQGLYSVQLLGSPSINSKCTLDLLLRTNQRLNITQNNRKYNIKVD</sequence>
<comment type="caution">
    <text evidence="1">The sequence shown here is derived from an EMBL/GenBank/DDBJ whole genome shotgun (WGS) entry which is preliminary data.</text>
</comment>
<dbReference type="EMBL" id="BARS01058678">
    <property type="protein sequence ID" value="GAG50287.1"/>
    <property type="molecule type" value="Genomic_DNA"/>
</dbReference>
<evidence type="ECO:0000313" key="1">
    <source>
        <dbReference type="EMBL" id="GAG50287.1"/>
    </source>
</evidence>
<organism evidence="1">
    <name type="scientific">marine sediment metagenome</name>
    <dbReference type="NCBI Taxonomy" id="412755"/>
    <lineage>
        <taxon>unclassified sequences</taxon>
        <taxon>metagenomes</taxon>
        <taxon>ecological metagenomes</taxon>
    </lineage>
</organism>
<protein>
    <submittedName>
        <fullName evidence="1">Uncharacterized protein</fullName>
    </submittedName>
</protein>
<reference evidence="1" key="1">
    <citation type="journal article" date="2014" name="Front. Microbiol.">
        <title>High frequency of phylogenetically diverse reductive dehalogenase-homologous genes in deep subseafloor sedimentary metagenomes.</title>
        <authorList>
            <person name="Kawai M."/>
            <person name="Futagami T."/>
            <person name="Toyoda A."/>
            <person name="Takaki Y."/>
            <person name="Nishi S."/>
            <person name="Hori S."/>
            <person name="Arai W."/>
            <person name="Tsubouchi T."/>
            <person name="Morono Y."/>
            <person name="Uchiyama I."/>
            <person name="Ito T."/>
            <person name="Fujiyama A."/>
            <person name="Inagaki F."/>
            <person name="Takami H."/>
        </authorList>
    </citation>
    <scope>NUCLEOTIDE SEQUENCE</scope>
    <source>
        <strain evidence="1">Expedition CK06-06</strain>
    </source>
</reference>
<gene>
    <name evidence="1" type="ORF">S01H1_85434</name>
</gene>
<name>X0YUA2_9ZZZZ</name>
<proteinExistence type="predicted"/>
<accession>X0YUA2</accession>
<dbReference type="AlphaFoldDB" id="X0YUA2"/>
<feature type="non-terminal residue" evidence="1">
    <location>
        <position position="1"/>
    </location>
</feature>
<feature type="non-terminal residue" evidence="1">
    <location>
        <position position="87"/>
    </location>
</feature>